<keyword evidence="3" id="KW-1185">Reference proteome</keyword>
<name>A0ABQ0QHC4_9PROT</name>
<feature type="region of interest" description="Disordered" evidence="1">
    <location>
        <begin position="1"/>
        <end position="127"/>
    </location>
</feature>
<evidence type="ECO:0000256" key="1">
    <source>
        <dbReference type="SAM" id="MobiDB-lite"/>
    </source>
</evidence>
<reference evidence="2" key="1">
    <citation type="submission" date="2013-04" db="EMBL/GenBank/DDBJ databases">
        <title>The genome sequencing project of 58 acetic acid bacteria.</title>
        <authorList>
            <person name="Okamoto-Kainuma A."/>
            <person name="Ishikawa M."/>
            <person name="Umino S."/>
            <person name="Koizumi Y."/>
            <person name="Shiwa Y."/>
            <person name="Yoshikawa H."/>
            <person name="Matsutani M."/>
            <person name="Matsushita K."/>
        </authorList>
    </citation>
    <scope>NUCLEOTIDE SEQUENCE</scope>
    <source>
        <strain evidence="2">NBRC 106556</strain>
    </source>
</reference>
<comment type="caution">
    <text evidence="2">The sequence shown here is derived from an EMBL/GenBank/DDBJ whole genome shotgun (WGS) entry which is preliminary data.</text>
</comment>
<dbReference type="EMBL" id="BAQB01000005">
    <property type="protein sequence ID" value="GBR44836.1"/>
    <property type="molecule type" value="Genomic_DNA"/>
</dbReference>
<evidence type="ECO:0000313" key="3">
    <source>
        <dbReference type="Proteomes" id="UP001062443"/>
    </source>
</evidence>
<proteinExistence type="predicted"/>
<gene>
    <name evidence="2" type="ORF">AA106556_0558</name>
</gene>
<dbReference type="Proteomes" id="UP001062443">
    <property type="component" value="Unassembled WGS sequence"/>
</dbReference>
<feature type="compositionally biased region" description="Basic and acidic residues" evidence="1">
    <location>
        <begin position="87"/>
        <end position="97"/>
    </location>
</feature>
<feature type="compositionally biased region" description="Polar residues" evidence="1">
    <location>
        <begin position="38"/>
        <end position="50"/>
    </location>
</feature>
<organism evidence="2 3">
    <name type="scientific">Neokomagataea tanensis NBRC 106556</name>
    <dbReference type="NCBI Taxonomy" id="1223519"/>
    <lineage>
        <taxon>Bacteria</taxon>
        <taxon>Pseudomonadati</taxon>
        <taxon>Pseudomonadota</taxon>
        <taxon>Alphaproteobacteria</taxon>
        <taxon>Acetobacterales</taxon>
        <taxon>Acetobacteraceae</taxon>
        <taxon>Neokomagataea</taxon>
    </lineage>
</organism>
<sequence length="127" mass="13212">MHSGAEAALCHTKRAAKPAMPGGTLPPRDKAARVVAFSSASHGQNTTGKTAAQPHTCPGNKAKIIKEITRHHGGAPDTPNTVTPPSKRADTRGEVKRPTPSTQTSNATPRTRRISPNAAQILGAAKQ</sequence>
<feature type="compositionally biased region" description="Polar residues" evidence="1">
    <location>
        <begin position="99"/>
        <end position="109"/>
    </location>
</feature>
<protein>
    <submittedName>
        <fullName evidence="2">Uncharacterized protein</fullName>
    </submittedName>
</protein>
<evidence type="ECO:0000313" key="2">
    <source>
        <dbReference type="EMBL" id="GBR44836.1"/>
    </source>
</evidence>
<accession>A0ABQ0QHC4</accession>